<feature type="compositionally biased region" description="Basic and acidic residues" evidence="1">
    <location>
        <begin position="7"/>
        <end position="26"/>
    </location>
</feature>
<keyword evidence="2" id="KW-1185">Reference proteome</keyword>
<accession>A0A914DVW2</accession>
<dbReference type="Proteomes" id="UP000887540">
    <property type="component" value="Unplaced"/>
</dbReference>
<evidence type="ECO:0000256" key="1">
    <source>
        <dbReference type="SAM" id="MobiDB-lite"/>
    </source>
</evidence>
<proteinExistence type="predicted"/>
<protein>
    <submittedName>
        <fullName evidence="3">Uncharacterized protein</fullName>
    </submittedName>
</protein>
<sequence>MNNNKNISKDSEKHKTSNKTEIHSSTEAKSNASANQTQIDENQNQIAESEVHYDFSADNLIQEAERLKIEACRTFESSKSTAQAAKVAQEKVDRAAARANIVTNEALRQEVEGQRILIQAGQKLMEAGAKLQEEACQVRTAQEAELSFVQKGSIQQNTTIEVPKVQASEMHVLQNRVIEECRPVVDTQVRTERIEAHTRMIQSQ</sequence>
<organism evidence="2 3">
    <name type="scientific">Acrobeloides nanus</name>
    <dbReference type="NCBI Taxonomy" id="290746"/>
    <lineage>
        <taxon>Eukaryota</taxon>
        <taxon>Metazoa</taxon>
        <taxon>Ecdysozoa</taxon>
        <taxon>Nematoda</taxon>
        <taxon>Chromadorea</taxon>
        <taxon>Rhabditida</taxon>
        <taxon>Tylenchina</taxon>
        <taxon>Cephalobomorpha</taxon>
        <taxon>Cephaloboidea</taxon>
        <taxon>Cephalobidae</taxon>
        <taxon>Acrobeloides</taxon>
    </lineage>
</organism>
<evidence type="ECO:0000313" key="2">
    <source>
        <dbReference type="Proteomes" id="UP000887540"/>
    </source>
</evidence>
<feature type="compositionally biased region" description="Polar residues" evidence="1">
    <location>
        <begin position="27"/>
        <end position="38"/>
    </location>
</feature>
<dbReference type="AlphaFoldDB" id="A0A914DVW2"/>
<dbReference type="WBParaSite" id="ACRNAN_scaffold4203.g27536.t1">
    <property type="protein sequence ID" value="ACRNAN_scaffold4203.g27536.t1"/>
    <property type="gene ID" value="ACRNAN_scaffold4203.g27536"/>
</dbReference>
<evidence type="ECO:0000313" key="3">
    <source>
        <dbReference type="WBParaSite" id="ACRNAN_scaffold4203.g27536.t1"/>
    </source>
</evidence>
<reference evidence="3" key="1">
    <citation type="submission" date="2022-11" db="UniProtKB">
        <authorList>
            <consortium name="WormBaseParasite"/>
        </authorList>
    </citation>
    <scope>IDENTIFICATION</scope>
</reference>
<feature type="region of interest" description="Disordered" evidence="1">
    <location>
        <begin position="1"/>
        <end position="38"/>
    </location>
</feature>
<name>A0A914DVW2_9BILA</name>